<dbReference type="InterPro" id="IPR019440">
    <property type="entry name" value="MAU2"/>
</dbReference>
<dbReference type="Proteomes" id="UP000634136">
    <property type="component" value="Unassembled WGS sequence"/>
</dbReference>
<dbReference type="Pfam" id="PF10345">
    <property type="entry name" value="Cohesin_load"/>
    <property type="match status" value="1"/>
</dbReference>
<dbReference type="GO" id="GO:0007064">
    <property type="term" value="P:mitotic sister chromatid cohesion"/>
    <property type="evidence" value="ECO:0007669"/>
    <property type="project" value="InterPro"/>
</dbReference>
<evidence type="ECO:0000256" key="4">
    <source>
        <dbReference type="ARBA" id="ARBA00022776"/>
    </source>
</evidence>
<evidence type="ECO:0000313" key="10">
    <source>
        <dbReference type="Proteomes" id="UP000634136"/>
    </source>
</evidence>
<keyword evidence="4" id="KW-0498">Mitosis</keyword>
<dbReference type="GO" id="GO:0007059">
    <property type="term" value="P:chromosome segregation"/>
    <property type="evidence" value="ECO:0007669"/>
    <property type="project" value="UniProtKB-KW"/>
</dbReference>
<dbReference type="GO" id="GO:0051301">
    <property type="term" value="P:cell division"/>
    <property type="evidence" value="ECO:0007669"/>
    <property type="project" value="UniProtKB-KW"/>
</dbReference>
<keyword evidence="6" id="KW-0539">Nucleus</keyword>
<comment type="subcellular location">
    <subcellularLocation>
        <location evidence="1">Nucleus</location>
    </subcellularLocation>
</comment>
<dbReference type="OrthoDB" id="5565328at2759"/>
<keyword evidence="10" id="KW-1185">Reference proteome</keyword>
<dbReference type="GO" id="GO:0005634">
    <property type="term" value="C:nucleus"/>
    <property type="evidence" value="ECO:0007669"/>
    <property type="project" value="UniProtKB-SubCell"/>
</dbReference>
<dbReference type="PANTHER" id="PTHR21394">
    <property type="entry name" value="MAU2 CHROMATID COHESION FACTOR HOMOLOG"/>
    <property type="match status" value="1"/>
</dbReference>
<dbReference type="FunFam" id="1.25.40.10:FF:000614">
    <property type="entry name" value="Sister chromatid cohesion protein SCC4"/>
    <property type="match status" value="1"/>
</dbReference>
<feature type="region of interest" description="Disordered" evidence="8">
    <location>
        <begin position="751"/>
        <end position="775"/>
    </location>
</feature>
<keyword evidence="5" id="KW-0159">Chromosome partition</keyword>
<comment type="caution">
    <text evidence="9">The sequence shown here is derived from an EMBL/GenBank/DDBJ whole genome shotgun (WGS) entry which is preliminary data.</text>
</comment>
<proteinExistence type="inferred from homology"/>
<gene>
    <name evidence="9" type="ORF">G2W53_013540</name>
</gene>
<evidence type="ECO:0000313" key="9">
    <source>
        <dbReference type="EMBL" id="KAF7831207.1"/>
    </source>
</evidence>
<evidence type="ECO:0000256" key="6">
    <source>
        <dbReference type="ARBA" id="ARBA00023242"/>
    </source>
</evidence>
<evidence type="ECO:0000256" key="8">
    <source>
        <dbReference type="SAM" id="MobiDB-lite"/>
    </source>
</evidence>
<reference evidence="9" key="1">
    <citation type="submission" date="2020-09" db="EMBL/GenBank/DDBJ databases">
        <title>Genome-Enabled Discovery of Anthraquinone Biosynthesis in Senna tora.</title>
        <authorList>
            <person name="Kang S.-H."/>
            <person name="Pandey R.P."/>
            <person name="Lee C.-M."/>
            <person name="Sim J.-S."/>
            <person name="Jeong J.-T."/>
            <person name="Choi B.-S."/>
            <person name="Jung M."/>
            <person name="Ginzburg D."/>
            <person name="Zhao K."/>
            <person name="Won S.Y."/>
            <person name="Oh T.-J."/>
            <person name="Yu Y."/>
            <person name="Kim N.-H."/>
            <person name="Lee O.R."/>
            <person name="Lee T.-H."/>
            <person name="Bashyal P."/>
            <person name="Kim T.-S."/>
            <person name="Lee W.-H."/>
            <person name="Kawkins C."/>
            <person name="Kim C.-K."/>
            <person name="Kim J.S."/>
            <person name="Ahn B.O."/>
            <person name="Rhee S.Y."/>
            <person name="Sohng J.K."/>
        </authorList>
    </citation>
    <scope>NUCLEOTIDE SEQUENCE</scope>
    <source>
        <tissue evidence="9">Leaf</tissue>
    </source>
</reference>
<sequence length="775" mass="87483">MEGGVWRKRAEIDFPLKLMKVYYHESTGEIGKAVKCLEAICQSHVSFFPIVEVKTRLRISTLLLKHSHNVNHAKAHLERSGAFVPSNCFHFFKLDGIELKEPSFQVGPNHRVFSALSLPLSFPQLLLKSIPSCFELKCRAYSLLSQCYHLVGAILPQKQILQKGLELTASAGYEIPMKLWSCNFNSQLANALIIEGEYRGSISALESGYACATEIGYPELQMFFSTSILHVHLMQWDDDNLVEQAVNKCNEIWESIDSNKRQQCIGLLFYNELLHIFYRLRLCDYKNAAPHVDRLDAAMKSDMQKTKRMQELMKELNALNRSLSRSDLHYRDRAALSEKQALIQEQLRNMNGLSSTGQESLEPVYFGNVRRTPGDKLPLAPPPIDGEWLPKSAVYALVDLITVIFGRPKGLFKECGKRIQSGITIIQEELEKLGITDGTREVDLQHSAIWMAGVYLMLLMQFLENKVAVELTRAELVEAQEALRQMKNWFMRFPTILQACECIIEMLRGQYSHAVGCFNEAAFHYIEAAKLTESKSMQAMCQVYAAVSYICIGDAESSTQALDLIGPVHGVMDSFVGVREKTGVLFAYGLLLMKQQDLQEARNRLARGLQLTHSYLGNLQLVSQYLTILGSLALALHDPVQAREILRSSLTLAKKLCDIPTQIWVLSVLTASYRELGERGNEMENAEYQTKKSEDLQKRLADARASIHHIEIVEKVRFQVHQFNDLEIKRAMAGPSMGVNLDIPESIGLSAPAPAPSSSRLVDIDTRTRRGKRRI</sequence>
<keyword evidence="3" id="KW-0132">Cell division</keyword>
<evidence type="ECO:0000256" key="3">
    <source>
        <dbReference type="ARBA" id="ARBA00022618"/>
    </source>
</evidence>
<protein>
    <submittedName>
        <fullName evidence="9">Sister chromatid cohesion protein SCC4</fullName>
    </submittedName>
</protein>
<name>A0A834U0T4_9FABA</name>
<evidence type="ECO:0000256" key="2">
    <source>
        <dbReference type="ARBA" id="ARBA00008585"/>
    </source>
</evidence>
<accession>A0A834U0T4</accession>
<evidence type="ECO:0000256" key="7">
    <source>
        <dbReference type="ARBA" id="ARBA00023306"/>
    </source>
</evidence>
<dbReference type="Gene3D" id="1.25.40.10">
    <property type="entry name" value="Tetratricopeptide repeat domain"/>
    <property type="match status" value="1"/>
</dbReference>
<keyword evidence="7" id="KW-0131">Cell cycle</keyword>
<comment type="similarity">
    <text evidence="2">Belongs to the SCC4/mau-2 family.</text>
</comment>
<dbReference type="EMBL" id="JAAIUW010000005">
    <property type="protein sequence ID" value="KAF7831207.1"/>
    <property type="molecule type" value="Genomic_DNA"/>
</dbReference>
<evidence type="ECO:0000256" key="1">
    <source>
        <dbReference type="ARBA" id="ARBA00004123"/>
    </source>
</evidence>
<organism evidence="9 10">
    <name type="scientific">Senna tora</name>
    <dbReference type="NCBI Taxonomy" id="362788"/>
    <lineage>
        <taxon>Eukaryota</taxon>
        <taxon>Viridiplantae</taxon>
        <taxon>Streptophyta</taxon>
        <taxon>Embryophyta</taxon>
        <taxon>Tracheophyta</taxon>
        <taxon>Spermatophyta</taxon>
        <taxon>Magnoliopsida</taxon>
        <taxon>eudicotyledons</taxon>
        <taxon>Gunneridae</taxon>
        <taxon>Pentapetalae</taxon>
        <taxon>rosids</taxon>
        <taxon>fabids</taxon>
        <taxon>Fabales</taxon>
        <taxon>Fabaceae</taxon>
        <taxon>Caesalpinioideae</taxon>
        <taxon>Cassia clade</taxon>
        <taxon>Senna</taxon>
    </lineage>
</organism>
<evidence type="ECO:0000256" key="5">
    <source>
        <dbReference type="ARBA" id="ARBA00022829"/>
    </source>
</evidence>
<dbReference type="AlphaFoldDB" id="A0A834U0T4"/>
<dbReference type="InterPro" id="IPR011990">
    <property type="entry name" value="TPR-like_helical_dom_sf"/>
</dbReference>
<dbReference type="SUPFAM" id="SSF48452">
    <property type="entry name" value="TPR-like"/>
    <property type="match status" value="1"/>
</dbReference>